<evidence type="ECO:0000313" key="1">
    <source>
        <dbReference type="EMBL" id="EAY05683.1"/>
    </source>
</evidence>
<keyword evidence="2" id="KW-1185">Reference proteome</keyword>
<dbReference type="EMBL" id="DS113442">
    <property type="protein sequence ID" value="EAY05683.1"/>
    <property type="molecule type" value="Genomic_DNA"/>
</dbReference>
<proteinExistence type="predicted"/>
<sequence>MIRAFIAVSLEEWKEEQHIIDAARLSESGLKYTADDKQFTFIKSTFYNINNQADSVLYANKFKVTLTDCSMYNCISGVQGLIYVGNVNPQEGTIDRFALEGFCFKNCYSTKKDNGCVLHIESDPTDRVKISKTAISGVNDGAFGFNI</sequence>
<reference evidence="1" key="2">
    <citation type="journal article" date="2007" name="Science">
        <title>Draft genome sequence of the sexually transmitted pathogen Trichomonas vaginalis.</title>
        <authorList>
            <person name="Carlton J.M."/>
            <person name="Hirt R.P."/>
            <person name="Silva J.C."/>
            <person name="Delcher A.L."/>
            <person name="Schatz M."/>
            <person name="Zhao Q."/>
            <person name="Wortman J.R."/>
            <person name="Bidwell S.L."/>
            <person name="Alsmark U.C.M."/>
            <person name="Besteiro S."/>
            <person name="Sicheritz-Ponten T."/>
            <person name="Noel C.J."/>
            <person name="Dacks J.B."/>
            <person name="Foster P.G."/>
            <person name="Simillion C."/>
            <person name="Van de Peer Y."/>
            <person name="Miranda-Saavedra D."/>
            <person name="Barton G.J."/>
            <person name="Westrop G.D."/>
            <person name="Mueller S."/>
            <person name="Dessi D."/>
            <person name="Fiori P.L."/>
            <person name="Ren Q."/>
            <person name="Paulsen I."/>
            <person name="Zhang H."/>
            <person name="Bastida-Corcuera F.D."/>
            <person name="Simoes-Barbosa A."/>
            <person name="Brown M.T."/>
            <person name="Hayes R.D."/>
            <person name="Mukherjee M."/>
            <person name="Okumura C.Y."/>
            <person name="Schneider R."/>
            <person name="Smith A.J."/>
            <person name="Vanacova S."/>
            <person name="Villalvazo M."/>
            <person name="Haas B.J."/>
            <person name="Pertea M."/>
            <person name="Feldblyum T.V."/>
            <person name="Utterback T.R."/>
            <person name="Shu C.L."/>
            <person name="Osoegawa K."/>
            <person name="de Jong P.J."/>
            <person name="Hrdy I."/>
            <person name="Horvathova L."/>
            <person name="Zubacova Z."/>
            <person name="Dolezal P."/>
            <person name="Malik S.B."/>
            <person name="Logsdon J.M. Jr."/>
            <person name="Henze K."/>
            <person name="Gupta A."/>
            <person name="Wang C.C."/>
            <person name="Dunne R.L."/>
            <person name="Upcroft J.A."/>
            <person name="Upcroft P."/>
            <person name="White O."/>
            <person name="Salzberg S.L."/>
            <person name="Tang P."/>
            <person name="Chiu C.-H."/>
            <person name="Lee Y.-S."/>
            <person name="Embley T.M."/>
            <person name="Coombs G.H."/>
            <person name="Mottram J.C."/>
            <person name="Tachezy J."/>
            <person name="Fraser-Liggett C.M."/>
            <person name="Johnson P.J."/>
        </authorList>
    </citation>
    <scope>NUCLEOTIDE SEQUENCE [LARGE SCALE GENOMIC DNA]</scope>
    <source>
        <strain evidence="1">G3</strain>
    </source>
</reference>
<protein>
    <submittedName>
        <fullName evidence="1">Uncharacterized protein</fullName>
    </submittedName>
</protein>
<dbReference type="Proteomes" id="UP000001542">
    <property type="component" value="Unassembled WGS sequence"/>
</dbReference>
<dbReference type="VEuPathDB" id="TrichDB:TVAGG3_0666280"/>
<dbReference type="VEuPathDB" id="TrichDB:TVAG_005260"/>
<dbReference type="RefSeq" id="XP_001317906.1">
    <property type="nucleotide sequence ID" value="XM_001317871.1"/>
</dbReference>
<dbReference type="InParanoid" id="A2ENQ7"/>
<evidence type="ECO:0000313" key="2">
    <source>
        <dbReference type="Proteomes" id="UP000001542"/>
    </source>
</evidence>
<dbReference type="KEGG" id="tva:4763570"/>
<organism evidence="1 2">
    <name type="scientific">Trichomonas vaginalis (strain ATCC PRA-98 / G3)</name>
    <dbReference type="NCBI Taxonomy" id="412133"/>
    <lineage>
        <taxon>Eukaryota</taxon>
        <taxon>Metamonada</taxon>
        <taxon>Parabasalia</taxon>
        <taxon>Trichomonadida</taxon>
        <taxon>Trichomonadidae</taxon>
        <taxon>Trichomonas</taxon>
    </lineage>
</organism>
<name>A2ENQ7_TRIV3</name>
<reference evidence="1" key="1">
    <citation type="submission" date="2006-10" db="EMBL/GenBank/DDBJ databases">
        <authorList>
            <person name="Amadeo P."/>
            <person name="Zhao Q."/>
            <person name="Wortman J."/>
            <person name="Fraser-Liggett C."/>
            <person name="Carlton J."/>
        </authorList>
    </citation>
    <scope>NUCLEOTIDE SEQUENCE</scope>
    <source>
        <strain evidence="1">G3</strain>
    </source>
</reference>
<gene>
    <name evidence="1" type="ORF">TVAG_005260</name>
</gene>
<dbReference type="AlphaFoldDB" id="A2ENQ7"/>
<accession>A2ENQ7</accession>